<accession>A0A8H7P562</accession>
<comment type="caution">
    <text evidence="5">The sequence shown here is derived from an EMBL/GenBank/DDBJ whole genome shotgun (WGS) entry which is preliminary data.</text>
</comment>
<feature type="domain" description="SH3" evidence="4">
    <location>
        <begin position="1"/>
        <end position="52"/>
    </location>
</feature>
<feature type="compositionally biased region" description="Basic and acidic residues" evidence="3">
    <location>
        <begin position="141"/>
        <end position="161"/>
    </location>
</feature>
<reference evidence="5" key="2">
    <citation type="journal article" name="Front. Microbiol.">
        <title>Degradative Capacity of Two Strains of Rhodonia placenta: From Phenotype to Genotype.</title>
        <authorList>
            <person name="Kolle M."/>
            <person name="Horta M.A.C."/>
            <person name="Nowrousian M."/>
            <person name="Ohm R.A."/>
            <person name="Benz J.P."/>
            <person name="Pilgard A."/>
        </authorList>
    </citation>
    <scope>NUCLEOTIDE SEQUENCE</scope>
    <source>
        <strain evidence="5">FPRL280</strain>
    </source>
</reference>
<name>A0A8H7P562_9APHY</name>
<evidence type="ECO:0000256" key="1">
    <source>
        <dbReference type="ARBA" id="ARBA00022443"/>
    </source>
</evidence>
<evidence type="ECO:0000313" key="6">
    <source>
        <dbReference type="Proteomes" id="UP000639403"/>
    </source>
</evidence>
<evidence type="ECO:0000256" key="2">
    <source>
        <dbReference type="PROSITE-ProRule" id="PRU00192"/>
    </source>
</evidence>
<dbReference type="PANTHER" id="PTHR14167">
    <property type="entry name" value="SH3 DOMAIN-CONTAINING"/>
    <property type="match status" value="1"/>
</dbReference>
<feature type="compositionally biased region" description="Basic and acidic residues" evidence="3">
    <location>
        <begin position="90"/>
        <end position="116"/>
    </location>
</feature>
<dbReference type="InterPro" id="IPR001452">
    <property type="entry name" value="SH3_domain"/>
</dbReference>
<feature type="region of interest" description="Disordered" evidence="3">
    <location>
        <begin position="57"/>
        <end position="253"/>
    </location>
</feature>
<organism evidence="5 6">
    <name type="scientific">Rhodonia placenta</name>
    <dbReference type="NCBI Taxonomy" id="104341"/>
    <lineage>
        <taxon>Eukaryota</taxon>
        <taxon>Fungi</taxon>
        <taxon>Dikarya</taxon>
        <taxon>Basidiomycota</taxon>
        <taxon>Agaricomycotina</taxon>
        <taxon>Agaricomycetes</taxon>
        <taxon>Polyporales</taxon>
        <taxon>Adustoporiaceae</taxon>
        <taxon>Rhodonia</taxon>
    </lineage>
</organism>
<dbReference type="EMBL" id="JADOXO010000049">
    <property type="protein sequence ID" value="KAF9816985.1"/>
    <property type="molecule type" value="Genomic_DNA"/>
</dbReference>
<dbReference type="PRINTS" id="PR00452">
    <property type="entry name" value="SH3DOMAIN"/>
</dbReference>
<dbReference type="PROSITE" id="PS50002">
    <property type="entry name" value="SH3"/>
    <property type="match status" value="1"/>
</dbReference>
<evidence type="ECO:0000259" key="4">
    <source>
        <dbReference type="PROSITE" id="PS50002"/>
    </source>
</evidence>
<dbReference type="SMART" id="SM00326">
    <property type="entry name" value="SH3"/>
    <property type="match status" value="1"/>
</dbReference>
<sequence>MHDFAAGSTDELSFHAGDRIAVINEVLDGWWMGELGGKRGLFPTTYVEVLPSSLHPSAPALPQRPPAMTRGVGASAPPVLTTDTRRGRHKEGSTDERDYDVSSSDDEHPFGDHHFADSLSPVHGQFDSGGGLSGEEDDEERLVPARKSSDSDNDRVHRPPAERLVPPRRPMEQSLSAPAARKPAPPPPPPRRSTTTSGSAPTPPPIPSRPSLHTKTSQSSSSSFATMASTPTMTPQDLDGLTNSPFDSPGDAW</sequence>
<gene>
    <name evidence="5" type="ORF">IEO21_03750</name>
</gene>
<evidence type="ECO:0000256" key="3">
    <source>
        <dbReference type="SAM" id="MobiDB-lite"/>
    </source>
</evidence>
<dbReference type="InterPro" id="IPR036028">
    <property type="entry name" value="SH3-like_dom_sf"/>
</dbReference>
<dbReference type="InterPro" id="IPR050384">
    <property type="entry name" value="Endophilin_SH3RF"/>
</dbReference>
<dbReference type="Pfam" id="PF14604">
    <property type="entry name" value="SH3_9"/>
    <property type="match status" value="1"/>
</dbReference>
<reference evidence="5" key="1">
    <citation type="submission" date="2020-11" db="EMBL/GenBank/DDBJ databases">
        <authorList>
            <person name="Koelle M."/>
            <person name="Horta M.A.C."/>
            <person name="Nowrousian M."/>
            <person name="Ohm R.A."/>
            <person name="Benz P."/>
            <person name="Pilgard A."/>
        </authorList>
    </citation>
    <scope>NUCLEOTIDE SEQUENCE</scope>
    <source>
        <strain evidence="5">FPRL280</strain>
    </source>
</reference>
<keyword evidence="1 2" id="KW-0728">SH3 domain</keyword>
<dbReference type="SUPFAM" id="SSF50044">
    <property type="entry name" value="SH3-domain"/>
    <property type="match status" value="1"/>
</dbReference>
<dbReference type="PANTHER" id="PTHR14167:SF116">
    <property type="entry name" value="CAP, ISOFORM AC"/>
    <property type="match status" value="1"/>
</dbReference>
<protein>
    <recommendedName>
        <fullName evidence="4">SH3 domain-containing protein</fullName>
    </recommendedName>
</protein>
<dbReference type="CDD" id="cd00174">
    <property type="entry name" value="SH3"/>
    <property type="match status" value="1"/>
</dbReference>
<dbReference type="Proteomes" id="UP000639403">
    <property type="component" value="Unassembled WGS sequence"/>
</dbReference>
<dbReference type="AlphaFoldDB" id="A0A8H7P562"/>
<evidence type="ECO:0000313" key="5">
    <source>
        <dbReference type="EMBL" id="KAF9816985.1"/>
    </source>
</evidence>
<proteinExistence type="predicted"/>
<dbReference type="Gene3D" id="2.30.30.40">
    <property type="entry name" value="SH3 Domains"/>
    <property type="match status" value="1"/>
</dbReference>
<feature type="compositionally biased region" description="Low complexity" evidence="3">
    <location>
        <begin position="216"/>
        <end position="236"/>
    </location>
</feature>